<organism evidence="1 2">
    <name type="scientific">Senna tora</name>
    <dbReference type="NCBI Taxonomy" id="362788"/>
    <lineage>
        <taxon>Eukaryota</taxon>
        <taxon>Viridiplantae</taxon>
        <taxon>Streptophyta</taxon>
        <taxon>Embryophyta</taxon>
        <taxon>Tracheophyta</taxon>
        <taxon>Spermatophyta</taxon>
        <taxon>Magnoliopsida</taxon>
        <taxon>eudicotyledons</taxon>
        <taxon>Gunneridae</taxon>
        <taxon>Pentapetalae</taxon>
        <taxon>rosids</taxon>
        <taxon>fabids</taxon>
        <taxon>Fabales</taxon>
        <taxon>Fabaceae</taxon>
        <taxon>Caesalpinioideae</taxon>
        <taxon>Cassia clade</taxon>
        <taxon>Senna</taxon>
    </lineage>
</organism>
<comment type="caution">
    <text evidence="1">The sequence shown here is derived from an EMBL/GenBank/DDBJ whole genome shotgun (WGS) entry which is preliminary data.</text>
</comment>
<proteinExistence type="predicted"/>
<reference evidence="1" key="1">
    <citation type="submission" date="2020-09" db="EMBL/GenBank/DDBJ databases">
        <title>Genome-Enabled Discovery of Anthraquinone Biosynthesis in Senna tora.</title>
        <authorList>
            <person name="Kang S.-H."/>
            <person name="Pandey R.P."/>
            <person name="Lee C.-M."/>
            <person name="Sim J.-S."/>
            <person name="Jeong J.-T."/>
            <person name="Choi B.-S."/>
            <person name="Jung M."/>
            <person name="Ginzburg D."/>
            <person name="Zhao K."/>
            <person name="Won S.Y."/>
            <person name="Oh T.-J."/>
            <person name="Yu Y."/>
            <person name="Kim N.-H."/>
            <person name="Lee O.R."/>
            <person name="Lee T.-H."/>
            <person name="Bashyal P."/>
            <person name="Kim T.-S."/>
            <person name="Lee W.-H."/>
            <person name="Kawkins C."/>
            <person name="Kim C.-K."/>
            <person name="Kim J.S."/>
            <person name="Ahn B.O."/>
            <person name="Rhee S.Y."/>
            <person name="Sohng J.K."/>
        </authorList>
    </citation>
    <scope>NUCLEOTIDE SEQUENCE</scope>
    <source>
        <tissue evidence="1">Leaf</tissue>
    </source>
</reference>
<evidence type="ECO:0000313" key="1">
    <source>
        <dbReference type="EMBL" id="KAF7827714.1"/>
    </source>
</evidence>
<protein>
    <submittedName>
        <fullName evidence="1">Uncharacterized protein</fullName>
    </submittedName>
</protein>
<evidence type="ECO:0000313" key="2">
    <source>
        <dbReference type="Proteomes" id="UP000634136"/>
    </source>
</evidence>
<keyword evidence="2" id="KW-1185">Reference proteome</keyword>
<dbReference type="AlphaFoldDB" id="A0A834U1A9"/>
<name>A0A834U1A9_9FABA</name>
<accession>A0A834U1A9</accession>
<dbReference type="EMBL" id="JAAIUW010000006">
    <property type="protein sequence ID" value="KAF7827714.1"/>
    <property type="molecule type" value="Genomic_DNA"/>
</dbReference>
<dbReference type="Proteomes" id="UP000634136">
    <property type="component" value="Unassembled WGS sequence"/>
</dbReference>
<gene>
    <name evidence="1" type="ORF">G2W53_018878</name>
</gene>
<sequence length="56" mass="6457">MVCIAMKVFGPVEQPKSAMRMRKHAGKEWRSPMKWDEAMAGKGKSSMKCRECPYIH</sequence>